<evidence type="ECO:0000313" key="4">
    <source>
        <dbReference type="EMBL" id="PWW83129.1"/>
    </source>
</evidence>
<dbReference type="EMBL" id="PDNZ01000001">
    <property type="protein sequence ID" value="PWW83129.1"/>
    <property type="molecule type" value="Genomic_DNA"/>
</dbReference>
<dbReference type="Proteomes" id="UP000246278">
    <property type="component" value="Unassembled WGS sequence"/>
</dbReference>
<dbReference type="Gene3D" id="2.40.30.170">
    <property type="match status" value="1"/>
</dbReference>
<dbReference type="Gene3D" id="1.10.287.470">
    <property type="entry name" value="Helix hairpin bin"/>
    <property type="match status" value="1"/>
</dbReference>
<comment type="caution">
    <text evidence="4">The sequence shown here is derived from an EMBL/GenBank/DDBJ whole genome shotgun (WGS) entry which is preliminary data.</text>
</comment>
<feature type="coiled-coil region" evidence="2">
    <location>
        <begin position="170"/>
        <end position="197"/>
    </location>
</feature>
<reference evidence="5" key="1">
    <citation type="submission" date="2017-10" db="EMBL/GenBank/DDBJ databases">
        <authorList>
            <person name="Gaisin V.A."/>
            <person name="Rysina M.S."/>
            <person name="Grouzdev D.S."/>
        </authorList>
    </citation>
    <scope>NUCLEOTIDE SEQUENCE [LARGE SCALE GENOMIC DNA]</scope>
    <source>
        <strain evidence="5">V1</strain>
    </source>
</reference>
<evidence type="ECO:0000313" key="5">
    <source>
        <dbReference type="Proteomes" id="UP000246278"/>
    </source>
</evidence>
<keyword evidence="2" id="KW-0175">Coiled coil</keyword>
<evidence type="ECO:0000256" key="1">
    <source>
        <dbReference type="ARBA" id="ARBA00009477"/>
    </source>
</evidence>
<proteinExistence type="inferred from homology"/>
<feature type="domain" description="Multidrug resistance protein MdtA-like barrel-sandwich hybrid" evidence="3">
    <location>
        <begin position="81"/>
        <end position="221"/>
    </location>
</feature>
<dbReference type="OrthoDB" id="9806939at2"/>
<evidence type="ECO:0000256" key="2">
    <source>
        <dbReference type="SAM" id="Coils"/>
    </source>
</evidence>
<dbReference type="AlphaFoldDB" id="A0A317T8Q1"/>
<accession>A0A317T8Q1</accession>
<dbReference type="Gene3D" id="2.40.50.100">
    <property type="match status" value="1"/>
</dbReference>
<name>A0A317T8Q1_9CHLB</name>
<protein>
    <recommendedName>
        <fullName evidence="3">Multidrug resistance protein MdtA-like barrel-sandwich hybrid domain-containing protein</fullName>
    </recommendedName>
</protein>
<comment type="similarity">
    <text evidence="1">Belongs to the membrane fusion protein (MFP) (TC 8.A.1) family.</text>
</comment>
<gene>
    <name evidence="4" type="ORF">CR164_00800</name>
</gene>
<dbReference type="PANTHER" id="PTHR30469">
    <property type="entry name" value="MULTIDRUG RESISTANCE PROTEIN MDTA"/>
    <property type="match status" value="1"/>
</dbReference>
<sequence length="385" mass="42824">MSFCKRHTWQKKKRLWGFLVVVAVCGFLVVVALSSKPPEKSAAGKADTKERGMPVSVERIEPGTYSAVITVFGEVVPLCEATVKTQVEGQIVFFSEKLYAGSTVTRGELLLQVEKSNYDMAVAEAKNRLAVAKVNLLTAQGEAREAKKNWQRSGIKGEPASPLVFREPQLKAARAELDAARSALVHAERLLADTEIRAPFDAVVMQRNVNPGESLFAGDEVATLFGMETVEVSVRLNPDQWALLPESIFGTEVVLKDSYQHAEWRAEVVRDSRRLVRESRMRTIFMQVNKPFEQRSPLLPGAFVRVELTGKDIPDLLRIPEASLTKEGFVWFVDKDNRLQARKPEPVFYGQGEIYVSVPKNMEGPLRVVVSPNSSFVSGLAVRPI</sequence>
<dbReference type="SUPFAM" id="SSF111369">
    <property type="entry name" value="HlyD-like secretion proteins"/>
    <property type="match status" value="1"/>
</dbReference>
<dbReference type="InterPro" id="IPR006143">
    <property type="entry name" value="RND_pump_MFP"/>
</dbReference>
<dbReference type="GO" id="GO:1990281">
    <property type="term" value="C:efflux pump complex"/>
    <property type="evidence" value="ECO:0007669"/>
    <property type="project" value="TreeGrafter"/>
</dbReference>
<dbReference type="RefSeq" id="WP_110022011.1">
    <property type="nucleotide sequence ID" value="NZ_PDNZ01000001.1"/>
</dbReference>
<organism evidence="4 5">
    <name type="scientific">Prosthecochloris marina</name>
    <dbReference type="NCBI Taxonomy" id="2017681"/>
    <lineage>
        <taxon>Bacteria</taxon>
        <taxon>Pseudomonadati</taxon>
        <taxon>Chlorobiota</taxon>
        <taxon>Chlorobiia</taxon>
        <taxon>Chlorobiales</taxon>
        <taxon>Chlorobiaceae</taxon>
        <taxon>Prosthecochloris</taxon>
    </lineage>
</organism>
<dbReference type="InterPro" id="IPR058625">
    <property type="entry name" value="MdtA-like_BSH"/>
</dbReference>
<dbReference type="NCBIfam" id="TIGR01730">
    <property type="entry name" value="RND_mfp"/>
    <property type="match status" value="1"/>
</dbReference>
<keyword evidence="5" id="KW-1185">Reference proteome</keyword>
<evidence type="ECO:0000259" key="3">
    <source>
        <dbReference type="Pfam" id="PF25917"/>
    </source>
</evidence>
<dbReference type="Pfam" id="PF25917">
    <property type="entry name" value="BSH_RND"/>
    <property type="match status" value="1"/>
</dbReference>
<dbReference type="GO" id="GO:0015562">
    <property type="term" value="F:efflux transmembrane transporter activity"/>
    <property type="evidence" value="ECO:0007669"/>
    <property type="project" value="TreeGrafter"/>
</dbReference>